<feature type="domain" description="HTH hxlR-type" evidence="4">
    <location>
        <begin position="7"/>
        <end position="111"/>
    </location>
</feature>
<evidence type="ECO:0000313" key="6">
    <source>
        <dbReference type="Proteomes" id="UP000553776"/>
    </source>
</evidence>
<keyword evidence="2" id="KW-0238">DNA-binding</keyword>
<proteinExistence type="predicted"/>
<gene>
    <name evidence="5" type="ORF">H7B90_20725</name>
</gene>
<organism evidence="5 6">
    <name type="scientific">Cohnella xylanilytica</name>
    <dbReference type="NCBI Taxonomy" id="557555"/>
    <lineage>
        <taxon>Bacteria</taxon>
        <taxon>Bacillati</taxon>
        <taxon>Bacillota</taxon>
        <taxon>Bacilli</taxon>
        <taxon>Bacillales</taxon>
        <taxon>Paenibacillaceae</taxon>
        <taxon>Cohnella</taxon>
    </lineage>
</organism>
<name>A0A841TZX8_9BACL</name>
<dbReference type="InterPro" id="IPR036388">
    <property type="entry name" value="WH-like_DNA-bd_sf"/>
</dbReference>
<evidence type="ECO:0000256" key="2">
    <source>
        <dbReference type="ARBA" id="ARBA00023125"/>
    </source>
</evidence>
<dbReference type="InterPro" id="IPR036390">
    <property type="entry name" value="WH_DNA-bd_sf"/>
</dbReference>
<dbReference type="AlphaFoldDB" id="A0A841TZX8"/>
<dbReference type="InterPro" id="IPR002577">
    <property type="entry name" value="HTH_HxlR"/>
</dbReference>
<dbReference type="PROSITE" id="PS51118">
    <property type="entry name" value="HTH_HXLR"/>
    <property type="match status" value="1"/>
</dbReference>
<dbReference type="SUPFAM" id="SSF46785">
    <property type="entry name" value="Winged helix' DNA-binding domain"/>
    <property type="match status" value="1"/>
</dbReference>
<dbReference type="PANTHER" id="PTHR33204">
    <property type="entry name" value="TRANSCRIPTIONAL REGULATOR, MARR FAMILY"/>
    <property type="match status" value="1"/>
</dbReference>
<accession>A0A841TZX8</accession>
<dbReference type="Pfam" id="PF01638">
    <property type="entry name" value="HxlR"/>
    <property type="match status" value="1"/>
</dbReference>
<dbReference type="Gene3D" id="1.10.10.10">
    <property type="entry name" value="Winged helix-like DNA-binding domain superfamily/Winged helix DNA-binding domain"/>
    <property type="match status" value="1"/>
</dbReference>
<keyword evidence="1" id="KW-0805">Transcription regulation</keyword>
<dbReference type="CDD" id="cd00090">
    <property type="entry name" value="HTH_ARSR"/>
    <property type="match status" value="1"/>
</dbReference>
<keyword evidence="3" id="KW-0804">Transcription</keyword>
<dbReference type="EMBL" id="JACJVR010000079">
    <property type="protein sequence ID" value="MBB6693826.1"/>
    <property type="molecule type" value="Genomic_DNA"/>
</dbReference>
<dbReference type="InterPro" id="IPR011991">
    <property type="entry name" value="ArsR-like_HTH"/>
</dbReference>
<comment type="caution">
    <text evidence="5">The sequence shown here is derived from an EMBL/GenBank/DDBJ whole genome shotgun (WGS) entry which is preliminary data.</text>
</comment>
<evidence type="ECO:0000256" key="3">
    <source>
        <dbReference type="ARBA" id="ARBA00023163"/>
    </source>
</evidence>
<dbReference type="RefSeq" id="WP_185137798.1">
    <property type="nucleotide sequence ID" value="NZ_BORM01000021.1"/>
</dbReference>
<sequence length="127" mass="14425">MREETRDPKRTEGILATLQAIGGKWKPLILFILIHEGTKRFGELRRLLPGITQGMLAHQLRELEKDGLIVRREFPEIPPKVEYELSDHGRTLGTVLNDMCGWGYMHIEFKRSGGEGDGAEDLGRTMP</sequence>
<evidence type="ECO:0000259" key="4">
    <source>
        <dbReference type="PROSITE" id="PS51118"/>
    </source>
</evidence>
<keyword evidence="6" id="KW-1185">Reference proteome</keyword>
<reference evidence="5 6" key="1">
    <citation type="submission" date="2020-08" db="EMBL/GenBank/DDBJ databases">
        <title>Cohnella phylogeny.</title>
        <authorList>
            <person name="Dunlap C."/>
        </authorList>
    </citation>
    <scope>NUCLEOTIDE SEQUENCE [LARGE SCALE GENOMIC DNA]</scope>
    <source>
        <strain evidence="5 6">DSM 25239</strain>
    </source>
</reference>
<evidence type="ECO:0000313" key="5">
    <source>
        <dbReference type="EMBL" id="MBB6693826.1"/>
    </source>
</evidence>
<dbReference type="Proteomes" id="UP000553776">
    <property type="component" value="Unassembled WGS sequence"/>
</dbReference>
<evidence type="ECO:0000256" key="1">
    <source>
        <dbReference type="ARBA" id="ARBA00023015"/>
    </source>
</evidence>
<dbReference type="PANTHER" id="PTHR33204:SF38">
    <property type="entry name" value="HTH-TYPE TRANSCRIPTIONAL ACTIVATOR HXLR"/>
    <property type="match status" value="1"/>
</dbReference>
<protein>
    <submittedName>
        <fullName evidence="5">Helix-turn-helix transcriptional regulator</fullName>
    </submittedName>
</protein>
<dbReference type="GO" id="GO:0003677">
    <property type="term" value="F:DNA binding"/>
    <property type="evidence" value="ECO:0007669"/>
    <property type="project" value="UniProtKB-KW"/>
</dbReference>